<evidence type="ECO:0000313" key="5">
    <source>
        <dbReference type="Proteomes" id="UP000494165"/>
    </source>
</evidence>
<dbReference type="SUPFAM" id="SSF50494">
    <property type="entry name" value="Trypsin-like serine proteases"/>
    <property type="match status" value="1"/>
</dbReference>
<evidence type="ECO:0000313" key="4">
    <source>
        <dbReference type="EMBL" id="CAB3386605.1"/>
    </source>
</evidence>
<dbReference type="PROSITE" id="PS50157">
    <property type="entry name" value="ZINC_FINGER_C2H2_2"/>
    <property type="match status" value="1"/>
</dbReference>
<dbReference type="GO" id="GO:0004252">
    <property type="term" value="F:serine-type endopeptidase activity"/>
    <property type="evidence" value="ECO:0007669"/>
    <property type="project" value="InterPro"/>
</dbReference>
<evidence type="ECO:0000256" key="1">
    <source>
        <dbReference type="PROSITE-ProRule" id="PRU00042"/>
    </source>
</evidence>
<dbReference type="AlphaFoldDB" id="A0A8S1DVS5"/>
<dbReference type="InterPro" id="IPR032675">
    <property type="entry name" value="LRR_dom_sf"/>
</dbReference>
<dbReference type="InterPro" id="IPR009003">
    <property type="entry name" value="Peptidase_S1_PA"/>
</dbReference>
<dbReference type="InterPro" id="IPR051333">
    <property type="entry name" value="CLIP_Serine_Protease"/>
</dbReference>
<gene>
    <name evidence="4" type="ORF">CLODIP_2_CD13554</name>
</gene>
<comment type="caution">
    <text evidence="4">The sequence shown here is derived from an EMBL/GenBank/DDBJ whole genome shotgun (WGS) entry which is preliminary data.</text>
</comment>
<keyword evidence="1" id="KW-0479">Metal-binding</keyword>
<dbReference type="EMBL" id="CADEPI010000495">
    <property type="protein sequence ID" value="CAB3386605.1"/>
    <property type="molecule type" value="Genomic_DNA"/>
</dbReference>
<keyword evidence="1" id="KW-0863">Zinc-finger</keyword>
<dbReference type="SUPFAM" id="SSF52047">
    <property type="entry name" value="RNI-like"/>
    <property type="match status" value="1"/>
</dbReference>
<proteinExistence type="predicted"/>
<dbReference type="InterPro" id="IPR043504">
    <property type="entry name" value="Peptidase_S1_PA_chymotrypsin"/>
</dbReference>
<evidence type="ECO:0000259" key="3">
    <source>
        <dbReference type="PROSITE" id="PS50240"/>
    </source>
</evidence>
<dbReference type="PANTHER" id="PTHR24260">
    <property type="match status" value="1"/>
</dbReference>
<organism evidence="4 5">
    <name type="scientific">Cloeon dipterum</name>
    <dbReference type="NCBI Taxonomy" id="197152"/>
    <lineage>
        <taxon>Eukaryota</taxon>
        <taxon>Metazoa</taxon>
        <taxon>Ecdysozoa</taxon>
        <taxon>Arthropoda</taxon>
        <taxon>Hexapoda</taxon>
        <taxon>Insecta</taxon>
        <taxon>Pterygota</taxon>
        <taxon>Palaeoptera</taxon>
        <taxon>Ephemeroptera</taxon>
        <taxon>Pisciforma</taxon>
        <taxon>Baetidae</taxon>
        <taxon>Cloeon</taxon>
    </lineage>
</organism>
<dbReference type="PROSITE" id="PS00028">
    <property type="entry name" value="ZINC_FINGER_C2H2_1"/>
    <property type="match status" value="1"/>
</dbReference>
<dbReference type="InterPro" id="IPR013087">
    <property type="entry name" value="Znf_C2H2_type"/>
</dbReference>
<dbReference type="CDD" id="cd00190">
    <property type="entry name" value="Tryp_SPc"/>
    <property type="match status" value="1"/>
</dbReference>
<evidence type="ECO:0008006" key="6">
    <source>
        <dbReference type="Google" id="ProtNLM"/>
    </source>
</evidence>
<reference evidence="4 5" key="1">
    <citation type="submission" date="2020-04" db="EMBL/GenBank/DDBJ databases">
        <authorList>
            <person name="Alioto T."/>
            <person name="Alioto T."/>
            <person name="Gomez Garrido J."/>
        </authorList>
    </citation>
    <scope>NUCLEOTIDE SEQUENCE [LARGE SCALE GENOMIC DNA]</scope>
</reference>
<keyword evidence="5" id="KW-1185">Reference proteome</keyword>
<dbReference type="GO" id="GO:0006508">
    <property type="term" value="P:proteolysis"/>
    <property type="evidence" value="ECO:0007669"/>
    <property type="project" value="InterPro"/>
</dbReference>
<feature type="domain" description="Peptidase S1" evidence="3">
    <location>
        <begin position="785"/>
        <end position="1046"/>
    </location>
</feature>
<keyword evidence="1" id="KW-0862">Zinc</keyword>
<dbReference type="PANTHER" id="PTHR24260:SF143">
    <property type="entry name" value="SERINE PROTEASE GD-LIKE PROTEIN"/>
    <property type="match status" value="1"/>
</dbReference>
<dbReference type="InterPro" id="IPR001254">
    <property type="entry name" value="Trypsin_dom"/>
</dbReference>
<protein>
    <recommendedName>
        <fullName evidence="6">C2H2-type domain-containing protein</fullName>
    </recommendedName>
</protein>
<dbReference type="Gene3D" id="3.80.10.10">
    <property type="entry name" value="Ribonuclease Inhibitor"/>
    <property type="match status" value="1"/>
</dbReference>
<accession>A0A8S1DVS5</accession>
<dbReference type="Pfam" id="PF00089">
    <property type="entry name" value="Trypsin"/>
    <property type="match status" value="1"/>
</dbReference>
<name>A0A8S1DVS5_9INSE</name>
<feature type="domain" description="C2H2-type" evidence="2">
    <location>
        <begin position="803"/>
        <end position="826"/>
    </location>
</feature>
<sequence>MSDLQRLSLAKSRLNNLRKNKSLFDLTEKKIVKGFETFISDEREDDMKRIQRLPTLPACMRQKLLDGLCELTSTTIGEDKQMQELKRILSIFTHLLCPQIKEIALNGMLTFSPKKYRETALSQILILIATHAPNVLSLTLNVKKSCVKFEFWRRRARVQAIARLNKLRKLKLDTHQVKYAEAKEICKQLPKLKYFDVRLDMSDKSIVQDNIEGFKEAFPQLKVFLFPAEWWCETTRYLFKQCLQHLPQLQVVQGCVCSSLYAPTLASPDNFGDSLQPSALCYLKVDWLKLTRPWHLKFPNIRHLQLEGNYGVSMEYIKPVLQFKKIESLKLNDFGGKEVVETLLKTYGHNLHTLKLAFRSFPLKINLKTIFANCPKLRTIILDHVNISDSSAPIKFFPPLKQFTWVTSDSAKNAFLSNILQAPALETISIYNENYDVEDLKAVSALIAEKKILRKLRNFRYTSSLIEMENVNLEFFRAMSDVIKNASAFLPKLSSVKLALYYKNNDLISTKEKLVQLGSGGYSEMSLQKELCLICALPTADGAILVVHVDKEKLETWILNVCGHELAEEIEDHDLICYFCLWHAEFQWKFDEMVDESLVWWPRNSENLDDAAKELRKNYFEGKVEQCWVQLKKIELQKSADGEEGRIVEAEIRPRRWNCIYCEKTFKYSFQLSGHELCLICALPTADGAILAVHLDKVKLDSWILNVCGHELAEEIEDHDLICYFCLWHAEFQWKFHGMVDESLVWWPRNSEYLDDAAKELRKNYFEGKLEQCWVQLKKTELPKSADGEEEQIVEVEIRPRRWNCICCEKTFKYSYQLSGHVKKTHKEAIRSAHCVDQKGSTLEAGSLVVALGKELLNSGWTKDDGVSIHSVRSVIKHEEYDHNLVKNDIALLQLTRSVETTITVSPLCLWYKSSNFELLNNVNGTIAGWGLIQDYNLADQLQRLDLPILNPDQCKLIEGKETFYSTKMRASPKFCAGYINRNKSPCNGDSGAALVVEENGVFYARGIVSETVAKNIDNGKFCNTDYPAIFTDVAAYRRWIIDHTDDELKYSYVP</sequence>
<dbReference type="PROSITE" id="PS50240">
    <property type="entry name" value="TRYPSIN_DOM"/>
    <property type="match status" value="1"/>
</dbReference>
<dbReference type="Proteomes" id="UP000494165">
    <property type="component" value="Unassembled WGS sequence"/>
</dbReference>
<dbReference type="OrthoDB" id="6147874at2759"/>
<dbReference type="Gene3D" id="2.40.10.10">
    <property type="entry name" value="Trypsin-like serine proteases"/>
    <property type="match status" value="2"/>
</dbReference>
<dbReference type="SMART" id="SM00020">
    <property type="entry name" value="Tryp_SPc"/>
    <property type="match status" value="1"/>
</dbReference>
<dbReference type="GO" id="GO:0008270">
    <property type="term" value="F:zinc ion binding"/>
    <property type="evidence" value="ECO:0007669"/>
    <property type="project" value="UniProtKB-KW"/>
</dbReference>
<evidence type="ECO:0000259" key="2">
    <source>
        <dbReference type="PROSITE" id="PS50157"/>
    </source>
</evidence>